<reference evidence="1 2" key="1">
    <citation type="submission" date="2020-07" db="EMBL/GenBank/DDBJ databases">
        <title>Genomic Encyclopedia of Type Strains, Phase IV (KMG-IV): sequencing the most valuable type-strain genomes for metagenomic binning, comparative biology and taxonomic classification.</title>
        <authorList>
            <person name="Goeker M."/>
        </authorList>
    </citation>
    <scope>NUCLEOTIDE SEQUENCE [LARGE SCALE GENOMIC DNA]</scope>
    <source>
        <strain evidence="1 2">DSM 45533</strain>
    </source>
</reference>
<name>A0A7W0HVP9_9ACTN</name>
<dbReference type="AlphaFoldDB" id="A0A7W0HVP9"/>
<evidence type="ECO:0000313" key="2">
    <source>
        <dbReference type="Proteomes" id="UP000530928"/>
    </source>
</evidence>
<dbReference type="RefSeq" id="WP_181616108.1">
    <property type="nucleotide sequence ID" value="NZ_BAABAM010000013.1"/>
</dbReference>
<evidence type="ECO:0000313" key="1">
    <source>
        <dbReference type="EMBL" id="MBA2897400.1"/>
    </source>
</evidence>
<dbReference type="Proteomes" id="UP000530928">
    <property type="component" value="Unassembled WGS sequence"/>
</dbReference>
<dbReference type="EMBL" id="JACDUR010000011">
    <property type="protein sequence ID" value="MBA2897400.1"/>
    <property type="molecule type" value="Genomic_DNA"/>
</dbReference>
<comment type="caution">
    <text evidence="1">The sequence shown here is derived from an EMBL/GenBank/DDBJ whole genome shotgun (WGS) entry which is preliminary data.</text>
</comment>
<sequence>MPPLLAGAKIRGADFPASQYAADTTTISGIVSTTPAAGSPEVSVTFIAPTSGSVLLSVGLSARCATGGNRTFLAPEVRLTNVAGAVVVAASSVAPRGVSCPGEPSVFPYRTRTTLLTGLTPGQQYFARTMHWASAASPAVDLQVRDITVTPTPLGGNRAGTPINALDFSPAVFAQNTTQIDNPVNTAYASAAPEVSVTFVAPTSGRALLVVGGGAGNSAAGNRIFLAPEVRVGTVAGDVVLSPSVTLRGWSSDRSAAAFNYGSRESLLEGLIPGTTYFARVMHAVSADGGTNTQDMAARDIAVVPCS</sequence>
<organism evidence="1 2">
    <name type="scientific">Nonomuraea soli</name>
    <dbReference type="NCBI Taxonomy" id="1032476"/>
    <lineage>
        <taxon>Bacteria</taxon>
        <taxon>Bacillati</taxon>
        <taxon>Actinomycetota</taxon>
        <taxon>Actinomycetes</taxon>
        <taxon>Streptosporangiales</taxon>
        <taxon>Streptosporangiaceae</taxon>
        <taxon>Nonomuraea</taxon>
    </lineage>
</organism>
<keyword evidence="2" id="KW-1185">Reference proteome</keyword>
<accession>A0A7W0HVP9</accession>
<proteinExistence type="predicted"/>
<gene>
    <name evidence="1" type="ORF">HNR30_008798</name>
</gene>
<protein>
    <submittedName>
        <fullName evidence="1">Uncharacterized protein</fullName>
    </submittedName>
</protein>